<reference evidence="1 2" key="1">
    <citation type="submission" date="2015-10" db="EMBL/GenBank/DDBJ databases">
        <title>Corynebacteirum lowii and Corynebacterium oculi species nova, derived from human clinical disease and and emended description of Corynebacterium mastiditis.</title>
        <authorList>
            <person name="Bernard K."/>
            <person name="Pacheco A.L."/>
            <person name="Mcdougall C."/>
            <person name="Burtx T."/>
            <person name="Weibe D."/>
            <person name="Tyler S."/>
            <person name="Olson A.B."/>
            <person name="Cnockaert M."/>
            <person name="Eguchi H."/>
            <person name="Kuwahara T."/>
            <person name="Nakayama-Imaohji H."/>
            <person name="Boudewijins M."/>
            <person name="Van Hoecke F."/>
            <person name="Bernier A.-M."/>
            <person name="Vandamme P."/>
        </authorList>
    </citation>
    <scope>NUCLEOTIDE SEQUENCE [LARGE SCALE GENOMIC DNA]</scope>
    <source>
        <strain evidence="1 2">NML 130210</strain>
    </source>
</reference>
<dbReference type="InterPro" id="IPR002052">
    <property type="entry name" value="DNA_methylase_N6_adenine_CS"/>
</dbReference>
<keyword evidence="2" id="KW-1185">Reference proteome</keyword>
<dbReference type="Proteomes" id="UP000050517">
    <property type="component" value="Unassembled WGS sequence"/>
</dbReference>
<dbReference type="GO" id="GO:0032259">
    <property type="term" value="P:methylation"/>
    <property type="evidence" value="ECO:0007669"/>
    <property type="project" value="InterPro"/>
</dbReference>
<dbReference type="STRING" id="1544416.Cocul_00857"/>
<organism evidence="1 2">
    <name type="scientific">Corynebacterium oculi</name>
    <dbReference type="NCBI Taxonomy" id="1544416"/>
    <lineage>
        <taxon>Bacteria</taxon>
        <taxon>Bacillati</taxon>
        <taxon>Actinomycetota</taxon>
        <taxon>Actinomycetes</taxon>
        <taxon>Mycobacteriales</taxon>
        <taxon>Corynebacteriaceae</taxon>
        <taxon>Corynebacterium</taxon>
    </lineage>
</organism>
<evidence type="ECO:0008006" key="3">
    <source>
        <dbReference type="Google" id="ProtNLM"/>
    </source>
</evidence>
<dbReference type="PROSITE" id="PS00092">
    <property type="entry name" value="N6_MTASE"/>
    <property type="match status" value="1"/>
</dbReference>
<dbReference type="InterPro" id="IPR025247">
    <property type="entry name" value="EcoRI-like_methylase"/>
</dbReference>
<dbReference type="Pfam" id="PF13651">
    <property type="entry name" value="EcoRI_methylase"/>
    <property type="match status" value="1"/>
</dbReference>
<sequence>MTRNVDRSLLTKAKKNKNDEFYTQRVDIDKELQHYQSKFRNKIVYCNTDNPLASNFVKYFIDNFSNLGLKRLIATGYAANDGECGTYFSYTGSPDELAAYEAGNVQYLHGDGDFRSSECLSLLQESDIVVTNPPYSLLREFISHMESFDKDFLIVATVNAITYKDVFRLIHAGKIWLGVGLGRDISGFIVPEWYELYGTEARINDRGERIVSTNNSLWLTTLDFERRHKDIPLVKTYKGNESDYPHYDNLNGINISKTKDIPSDWFGLMGVPITSLHKHNPEQFEIVRFRKGDDGKDLRINGKQPYFRIIIKRKSGQSSDHQCNDAALSLRNSG</sequence>
<dbReference type="PATRIC" id="fig|1544416.3.peg.857"/>
<protein>
    <recommendedName>
        <fullName evidence="3">Modification methylase EcoRI</fullName>
    </recommendedName>
</protein>
<dbReference type="RefSeq" id="WP_082422165.1">
    <property type="nucleotide sequence ID" value="NZ_LKST01000002.1"/>
</dbReference>
<dbReference type="OrthoDB" id="9774673at2"/>
<dbReference type="EMBL" id="LKST01000002">
    <property type="protein sequence ID" value="KQB84061.1"/>
    <property type="molecule type" value="Genomic_DNA"/>
</dbReference>
<dbReference type="GO" id="GO:0003676">
    <property type="term" value="F:nucleic acid binding"/>
    <property type="evidence" value="ECO:0007669"/>
    <property type="project" value="InterPro"/>
</dbReference>
<name>A0A0Q1ABL7_9CORY</name>
<evidence type="ECO:0000313" key="1">
    <source>
        <dbReference type="EMBL" id="KQB84061.1"/>
    </source>
</evidence>
<dbReference type="GO" id="GO:0008168">
    <property type="term" value="F:methyltransferase activity"/>
    <property type="evidence" value="ECO:0007669"/>
    <property type="project" value="InterPro"/>
</dbReference>
<comment type="caution">
    <text evidence="1">The sequence shown here is derived from an EMBL/GenBank/DDBJ whole genome shotgun (WGS) entry which is preliminary data.</text>
</comment>
<evidence type="ECO:0000313" key="2">
    <source>
        <dbReference type="Proteomes" id="UP000050517"/>
    </source>
</evidence>
<gene>
    <name evidence="1" type="ORF">Cocul_00857</name>
</gene>
<accession>A0A0Q1ABL7</accession>
<proteinExistence type="predicted"/>
<dbReference type="AlphaFoldDB" id="A0A0Q1ABL7"/>